<evidence type="ECO:0000313" key="19">
    <source>
        <dbReference type="EMBL" id="OQS55703.1"/>
    </source>
</evidence>
<comment type="function">
    <text evidence="13 16">Structure-specific nuclease with 5'-flap endonuclease and 5'-3' exonuclease activities involved in DNA replication and repair. During DNA replication, cleaves the 5'-overhanging flap structure that is generated by displacement synthesis when DNA polymerase encounters the 5'-end of a downstream Okazaki fragment. It enters the flap from the 5'-end and then tracks to cleave the flap base, leaving a nick for ligation. Also involved in the long patch base excision repair (LP-BER) pathway, by cleaving within the apurinic/apyrimidinic (AP) site-terminated flap. Acts as a genome stabilization factor that prevents flaps from equilibrating into structures that lead to duplications and deletions. Also possesses 5'-3' exonuclease activity on nicked or gapped double-stranded DNA, and exhibits RNase H activity. Also involved in replication and repair of rDNA and in repairing mitochondrial DNA.</text>
</comment>
<evidence type="ECO:0000259" key="18">
    <source>
        <dbReference type="SMART" id="SM00485"/>
    </source>
</evidence>
<dbReference type="InterPro" id="IPR006084">
    <property type="entry name" value="XPG/Rad2"/>
</dbReference>
<evidence type="ECO:0000256" key="2">
    <source>
        <dbReference type="ARBA" id="ARBA00022705"/>
    </source>
</evidence>
<keyword evidence="6 16" id="KW-0227">DNA damage</keyword>
<evidence type="ECO:0000313" key="20">
    <source>
        <dbReference type="Proteomes" id="UP000192758"/>
    </source>
</evidence>
<dbReference type="PANTHER" id="PTHR11081">
    <property type="entry name" value="FLAP ENDONUCLEASE FAMILY MEMBER"/>
    <property type="match status" value="1"/>
</dbReference>
<dbReference type="AlphaFoldDB" id="A0A1W0E8Z9"/>
<dbReference type="PROSITE" id="PS00841">
    <property type="entry name" value="XPG_1"/>
    <property type="match status" value="1"/>
</dbReference>
<dbReference type="CDD" id="cd09907">
    <property type="entry name" value="H3TH_FEN1-Euk"/>
    <property type="match status" value="1"/>
</dbReference>
<evidence type="ECO:0000256" key="13">
    <source>
        <dbReference type="ARBA" id="ARBA00029382"/>
    </source>
</evidence>
<protein>
    <recommendedName>
        <fullName evidence="16">Flap endonuclease 1</fullName>
        <shortName evidence="16">FEN-1</shortName>
        <ecNumber evidence="16">3.1.-.-</ecNumber>
    </recommendedName>
    <alternativeName>
        <fullName evidence="16">Flap structure-specific endonuclease 1</fullName>
    </alternativeName>
</protein>
<evidence type="ECO:0000256" key="8">
    <source>
        <dbReference type="ARBA" id="ARBA00022839"/>
    </source>
</evidence>
<keyword evidence="3 16" id="KW-0540">Nuclease</keyword>
<comment type="caution">
    <text evidence="19">The sequence shown here is derived from an EMBL/GenBank/DDBJ whole genome shotgun (WGS) entry which is preliminary data.</text>
</comment>
<evidence type="ECO:0000256" key="1">
    <source>
        <dbReference type="ARBA" id="ARBA00022553"/>
    </source>
</evidence>
<dbReference type="VEuPathDB" id="MicrosporidiaDB:EHP00_465"/>
<dbReference type="InterPro" id="IPR036279">
    <property type="entry name" value="5-3_exonuclease_C_sf"/>
</dbReference>
<keyword evidence="9 16" id="KW-0460">Magnesium</keyword>
<dbReference type="InterPro" id="IPR006085">
    <property type="entry name" value="XPG_DNA_repair_N"/>
</dbReference>
<proteinExistence type="inferred from homology"/>
<keyword evidence="20" id="KW-1185">Reference proteome</keyword>
<keyword evidence="2 16" id="KW-0235">DNA replication</keyword>
<evidence type="ECO:0000256" key="11">
    <source>
        <dbReference type="ARBA" id="ARBA00023204"/>
    </source>
</evidence>
<keyword evidence="12 16" id="KW-0539">Nucleus</keyword>
<comment type="subunit">
    <text evidence="15">Interacts with PCNA1 and PCNA2. Three molecules of FEN1 bind to one PCNA trimer with each molecule binding to one PCNA monomer. PCNA stimulates the nuclease activity without altering cleavage specificity.</text>
</comment>
<dbReference type="FunFam" id="1.10.150.20:FF:000009">
    <property type="entry name" value="Flap endonuclease 1"/>
    <property type="match status" value="1"/>
</dbReference>
<evidence type="ECO:0000256" key="10">
    <source>
        <dbReference type="ARBA" id="ARBA00023128"/>
    </source>
</evidence>
<dbReference type="Pfam" id="PF00752">
    <property type="entry name" value="XPG_N"/>
    <property type="match status" value="1"/>
</dbReference>
<dbReference type="SUPFAM" id="SSF47807">
    <property type="entry name" value="5' to 3' exonuclease, C-terminal subdomain"/>
    <property type="match status" value="1"/>
</dbReference>
<evidence type="ECO:0000256" key="16">
    <source>
        <dbReference type="HAMAP-Rule" id="MF_03140"/>
    </source>
</evidence>
<evidence type="ECO:0000259" key="17">
    <source>
        <dbReference type="SMART" id="SM00484"/>
    </source>
</evidence>
<evidence type="ECO:0000256" key="6">
    <source>
        <dbReference type="ARBA" id="ARBA00022763"/>
    </source>
</evidence>
<dbReference type="GO" id="GO:0005739">
    <property type="term" value="C:mitochondrion"/>
    <property type="evidence" value="ECO:0007669"/>
    <property type="project" value="UniProtKB-SubCell"/>
</dbReference>
<gene>
    <name evidence="19" type="primary">FEN1</name>
    <name evidence="19" type="ORF">EHP00_465</name>
</gene>
<name>A0A1W0E8Z9_9MICR</name>
<keyword evidence="1 16" id="KW-0597">Phosphoprotein</keyword>
<keyword evidence="4 16" id="KW-0479">Metal-binding</keyword>
<dbReference type="InterPro" id="IPR006086">
    <property type="entry name" value="XPG-I_dom"/>
</dbReference>
<evidence type="ECO:0000256" key="3">
    <source>
        <dbReference type="ARBA" id="ARBA00022722"/>
    </source>
</evidence>
<dbReference type="Gene3D" id="3.40.50.1010">
    <property type="entry name" value="5'-nuclease"/>
    <property type="match status" value="1"/>
</dbReference>
<evidence type="ECO:0000256" key="14">
    <source>
        <dbReference type="ARBA" id="ARBA00034726"/>
    </source>
</evidence>
<reference evidence="19 20" key="1">
    <citation type="journal article" date="2017" name="Environ. Microbiol.">
        <title>Decay of the glycolytic pathway and adaptation to intranuclear parasitism within Enterocytozoonidae microsporidia.</title>
        <authorList>
            <person name="Wiredu Boakye D."/>
            <person name="Jaroenlak P."/>
            <person name="Prachumwat A."/>
            <person name="Williams T.A."/>
            <person name="Bateman K.S."/>
            <person name="Itsathitphaisarn O."/>
            <person name="Sritunyalucksana K."/>
            <person name="Paszkiewicz K.H."/>
            <person name="Moore K.A."/>
            <person name="Stentiford G.D."/>
            <person name="Williams B.A."/>
        </authorList>
    </citation>
    <scope>NUCLEOTIDE SEQUENCE [LARGE SCALE GENOMIC DNA]</scope>
    <source>
        <strain evidence="19 20">TH1</strain>
    </source>
</reference>
<dbReference type="GO" id="GO:0005730">
    <property type="term" value="C:nucleolus"/>
    <property type="evidence" value="ECO:0007669"/>
    <property type="project" value="UniProtKB-SubCell"/>
</dbReference>
<dbReference type="SMART" id="SM00279">
    <property type="entry name" value="HhH2"/>
    <property type="match status" value="1"/>
</dbReference>
<evidence type="ECO:0000256" key="12">
    <source>
        <dbReference type="ARBA" id="ARBA00023242"/>
    </source>
</evidence>
<dbReference type="STRING" id="646526.A0A1W0E8Z9"/>
<evidence type="ECO:0000256" key="9">
    <source>
        <dbReference type="ARBA" id="ARBA00022842"/>
    </source>
</evidence>
<organism evidence="19 20">
    <name type="scientific">Ecytonucleospora hepatopenaei</name>
    <dbReference type="NCBI Taxonomy" id="646526"/>
    <lineage>
        <taxon>Eukaryota</taxon>
        <taxon>Fungi</taxon>
        <taxon>Fungi incertae sedis</taxon>
        <taxon>Microsporidia</taxon>
        <taxon>Enterocytozoonidae</taxon>
        <taxon>Ecytonucleospora</taxon>
    </lineage>
</organism>
<keyword evidence="5 16" id="KW-0255">Endonuclease</keyword>
<dbReference type="InterPro" id="IPR008918">
    <property type="entry name" value="HhH2"/>
</dbReference>
<dbReference type="OrthoDB" id="1937206at2759"/>
<dbReference type="GO" id="GO:0006284">
    <property type="term" value="P:base-excision repair"/>
    <property type="evidence" value="ECO:0007669"/>
    <property type="project" value="UniProtKB-UniRule"/>
</dbReference>
<feature type="domain" description="XPG-I" evidence="17">
    <location>
        <begin position="145"/>
        <end position="217"/>
    </location>
</feature>
<dbReference type="InterPro" id="IPR023426">
    <property type="entry name" value="Flap_endonuc"/>
</dbReference>
<dbReference type="EC" id="3.1.-.-" evidence="16"/>
<dbReference type="GO" id="GO:0043137">
    <property type="term" value="P:DNA replication, removal of RNA primer"/>
    <property type="evidence" value="ECO:0007669"/>
    <property type="project" value="UniProtKB-UniRule"/>
</dbReference>
<dbReference type="SUPFAM" id="SSF88723">
    <property type="entry name" value="PIN domain-like"/>
    <property type="match status" value="1"/>
</dbReference>
<dbReference type="HAMAP" id="MF_00614">
    <property type="entry name" value="Fen"/>
    <property type="match status" value="1"/>
</dbReference>
<dbReference type="GO" id="GO:0003677">
    <property type="term" value="F:DNA binding"/>
    <property type="evidence" value="ECO:0007669"/>
    <property type="project" value="UniProtKB-UniRule"/>
</dbReference>
<sequence length="372" mass="42526">MGIKNLAKVIKTHAPSALKQHQMKYYSGYKVAVDASMCIYQFLVSVRAEGSNLAYGDETTSHLSGLFYRCIRWVQEGIIPIFVFDGEAPAAKVHELTKRDKRRENVQEKLKQAIKDNDALSVTKYEKISVKMTKEHISDCMHLLELLCIPFITAPSEAEAYCAYLNKTNYVDAVATEDMDTLCFGANVLLRNFNASKSKNLAIDEYNLNAALKELNLTMEEFIDMCIMLGCDYSGTIKGIGPKKAVDFIFKYKNIDNMLKKEEIETGEDFKYEEARDIFLNLSGNEFNENFVCENKSKENENKIKIFISRTNIENLKKISFEPNNIDEQAVINYLVNEKGFDKQRIENGIKKLKGCKIEGKQTRIESFFTKK</sequence>
<evidence type="ECO:0000256" key="4">
    <source>
        <dbReference type="ARBA" id="ARBA00022723"/>
    </source>
</evidence>
<dbReference type="GO" id="GO:0005654">
    <property type="term" value="C:nucleoplasm"/>
    <property type="evidence" value="ECO:0007669"/>
    <property type="project" value="UniProtKB-SubCell"/>
</dbReference>
<keyword evidence="11 16" id="KW-0234">DNA repair</keyword>
<comment type="similarity">
    <text evidence="14 16">Belongs to the XPG/RAD2 endonuclease family. FEN1 subfamily.</text>
</comment>
<dbReference type="PRINTS" id="PR00853">
    <property type="entry name" value="XPGRADSUPER"/>
</dbReference>
<keyword evidence="8 16" id="KW-0269">Exonuclease</keyword>
<dbReference type="GO" id="GO:0017108">
    <property type="term" value="F:5'-flap endonuclease activity"/>
    <property type="evidence" value="ECO:0007669"/>
    <property type="project" value="UniProtKB-UniRule"/>
</dbReference>
<dbReference type="CDD" id="cd09867">
    <property type="entry name" value="PIN_FEN1"/>
    <property type="match status" value="1"/>
</dbReference>
<accession>A0A1W0E8Z9</accession>
<dbReference type="FunFam" id="3.40.50.1010:FF:000016">
    <property type="entry name" value="Flap endonuclease 1"/>
    <property type="match status" value="1"/>
</dbReference>
<dbReference type="Proteomes" id="UP000192758">
    <property type="component" value="Unassembled WGS sequence"/>
</dbReference>
<evidence type="ECO:0000256" key="15">
    <source>
        <dbReference type="ARBA" id="ARBA00063178"/>
    </source>
</evidence>
<keyword evidence="10 16" id="KW-0496">Mitochondrion</keyword>
<dbReference type="GO" id="GO:0008409">
    <property type="term" value="F:5'-3' exonuclease activity"/>
    <property type="evidence" value="ECO:0007669"/>
    <property type="project" value="UniProtKB-UniRule"/>
</dbReference>
<evidence type="ECO:0000256" key="5">
    <source>
        <dbReference type="ARBA" id="ARBA00022759"/>
    </source>
</evidence>
<dbReference type="InterPro" id="IPR029060">
    <property type="entry name" value="PIN-like_dom_sf"/>
</dbReference>
<dbReference type="EMBL" id="MNPJ01000003">
    <property type="protein sequence ID" value="OQS55703.1"/>
    <property type="molecule type" value="Genomic_DNA"/>
</dbReference>
<dbReference type="SMART" id="SM00484">
    <property type="entry name" value="XPGI"/>
    <property type="match status" value="1"/>
</dbReference>
<dbReference type="PANTHER" id="PTHR11081:SF9">
    <property type="entry name" value="FLAP ENDONUCLEASE 1"/>
    <property type="match status" value="1"/>
</dbReference>
<comment type="subcellular location">
    <subcellularLocation>
        <location evidence="16">Nucleus</location>
        <location evidence="16">Nucleolus</location>
    </subcellularLocation>
    <subcellularLocation>
        <location evidence="16">Nucleus</location>
        <location evidence="16">Nucleoplasm</location>
    </subcellularLocation>
    <subcellularLocation>
        <location evidence="16">Mitochondrion</location>
    </subcellularLocation>
    <text evidence="16">Resides mostly in the nucleoli and relocalizes to the nucleoplasm upon DNA damage.</text>
</comment>
<dbReference type="SMART" id="SM00485">
    <property type="entry name" value="XPGN"/>
    <property type="match status" value="1"/>
</dbReference>
<dbReference type="Gene3D" id="1.10.150.20">
    <property type="entry name" value="5' to 3' exonuclease, C-terminal subdomain"/>
    <property type="match status" value="1"/>
</dbReference>
<dbReference type="InterPro" id="IPR019974">
    <property type="entry name" value="XPG_CS"/>
</dbReference>
<comment type="cofactor">
    <cofactor evidence="16">
        <name>Mg(2+)</name>
        <dbReference type="ChEBI" id="CHEBI:18420"/>
    </cofactor>
    <text evidence="16">Binds 2 magnesium ions per subunit. They probably participate in the reaction catalyzed by the enzyme. May bind an additional third magnesium ion after substrate binding.</text>
</comment>
<feature type="domain" description="XPG N-terminal" evidence="18">
    <location>
        <begin position="1"/>
        <end position="106"/>
    </location>
</feature>
<dbReference type="GO" id="GO:0000287">
    <property type="term" value="F:magnesium ion binding"/>
    <property type="evidence" value="ECO:0007669"/>
    <property type="project" value="UniProtKB-UniRule"/>
</dbReference>
<keyword evidence="7 16" id="KW-0378">Hydrolase</keyword>
<evidence type="ECO:0000256" key="7">
    <source>
        <dbReference type="ARBA" id="ARBA00022801"/>
    </source>
</evidence>
<dbReference type="Pfam" id="PF00867">
    <property type="entry name" value="XPG_I"/>
    <property type="match status" value="1"/>
</dbReference>